<comment type="catalytic activity">
    <reaction evidence="4">
        <text>a 5'-end triphospho-ribonucleoside in mRNA + H2O = a 5'-end phospho-ribonucleoside in mRNA + diphosphate + H(+)</text>
        <dbReference type="Rhea" id="RHEA:78683"/>
        <dbReference type="Rhea" id="RHEA-COMP:15692"/>
        <dbReference type="Rhea" id="RHEA-COMP:17164"/>
        <dbReference type="ChEBI" id="CHEBI:15377"/>
        <dbReference type="ChEBI" id="CHEBI:15378"/>
        <dbReference type="ChEBI" id="CHEBI:33019"/>
        <dbReference type="ChEBI" id="CHEBI:138282"/>
        <dbReference type="ChEBI" id="CHEBI:167618"/>
    </reaction>
    <physiologicalReaction direction="left-to-right" evidence="4">
        <dbReference type="Rhea" id="RHEA:78684"/>
    </physiologicalReaction>
</comment>
<dbReference type="GO" id="GO:0004518">
    <property type="term" value="F:nuclease activity"/>
    <property type="evidence" value="ECO:0007669"/>
    <property type="project" value="UniProtKB-KW"/>
</dbReference>
<dbReference type="GO" id="GO:0005634">
    <property type="term" value="C:nucleus"/>
    <property type="evidence" value="ECO:0007669"/>
    <property type="project" value="UniProtKB-SubCell"/>
</dbReference>
<comment type="function">
    <text evidence="5">Decapping enzyme for NAD-capped RNAs: specifically hydrolyzes the nicotinamide adenine dinucleotide (NAD) cap from a subset of RNAs by removing the entire NAD moiety from the 5'-end of an NAD-capped RNA. The NAD-cap is present at the 5'-end of some RNAs and snoRNAs. In contrast to the canonical 5'-end N7 methylguanosine (m7G) cap, the NAD cap promotes mRNA decay. Also acts as a non-canonical decapping enzyme that removes the entire cap structure of m7G capped or incompletely capped RNAs. Has decapping activity toward incomplete 5'-end m7G cap mRNAs such as unmethylated 5'-end-capped RNA (cap0), while it has no activity toward 2'-O-ribose methylated m7G cap (cap1). Also possesses RNA 5'-pyrophosphohydrolase activity by hydrolyzing the 5'-end triphosphate to release pyrophosphates. Stimulates exoribonuclease activity of Rat1, allowing it to degrade RNAs with stable secondary structure more effectively.</text>
</comment>
<dbReference type="STRING" id="348802.A0A0D2EUY4"/>
<dbReference type="GO" id="GO:0110155">
    <property type="term" value="P:NAD-cap decapping"/>
    <property type="evidence" value="ECO:0007669"/>
    <property type="project" value="TreeGrafter"/>
</dbReference>
<dbReference type="GO" id="GO:0046872">
    <property type="term" value="F:metal ion binding"/>
    <property type="evidence" value="ECO:0007669"/>
    <property type="project" value="UniProtKB-KW"/>
</dbReference>
<dbReference type="PANTHER" id="PTHR12395:SF9">
    <property type="entry name" value="DECAPPING AND EXORIBONUCLEASE PROTEIN"/>
    <property type="match status" value="1"/>
</dbReference>
<keyword evidence="10" id="KW-1185">Reference proteome</keyword>
<dbReference type="GeneID" id="25332291"/>
<evidence type="ECO:0000256" key="1">
    <source>
        <dbReference type="ARBA" id="ARBA00001968"/>
    </source>
</evidence>
<keyword evidence="7" id="KW-0378">Hydrolase</keyword>
<sequence>MAQHHSFEFEPVNRFGGASAAIRRPREITHFSYDEDHKFRLDASSLRYYYPPTLPCDLNRGFETFRQLDDSADDHLDGLLEAIVAYEKEKGAKTEIDIITWRGMMTKIMVVPYSKLDSWEMNATLFQGTIFIEENHTKKLSSRQEQFSAAARPNAMSQDIMSFWGYKFETISLLPEPWSLVSREHIESREDQVVSNYAQYCSIVRTGLGKIKMIIGGEVDAVLDFKPEDKSQPVNWVELKTTAAVVNEREQIKFERKLLKFWAQSFLLGVPKIVVGYRTPQGILERIEELETQTIPDKVRQKGKYLWDGQICINFAASFLEWLKGVMTEDGVWRIRKREKVPVIEVFKLEETGHGDILSQAFLDWRSKELAAYPTQHSAGTAHINGNGQVPEPG</sequence>
<dbReference type="Pfam" id="PF08652">
    <property type="entry name" value="RAI1"/>
    <property type="match status" value="1"/>
</dbReference>
<dbReference type="GO" id="GO:0003723">
    <property type="term" value="F:RNA binding"/>
    <property type="evidence" value="ECO:0007669"/>
    <property type="project" value="UniProtKB-KW"/>
</dbReference>
<evidence type="ECO:0000313" key="9">
    <source>
        <dbReference type="EMBL" id="KIW51684.1"/>
    </source>
</evidence>
<dbReference type="EMBL" id="KN847322">
    <property type="protein sequence ID" value="KIW51684.1"/>
    <property type="molecule type" value="Genomic_DNA"/>
</dbReference>
<evidence type="ECO:0000256" key="6">
    <source>
        <dbReference type="ARBA" id="ARBA00048124"/>
    </source>
</evidence>
<reference evidence="9 10" key="1">
    <citation type="submission" date="2015-01" db="EMBL/GenBank/DDBJ databases">
        <title>The Genome Sequence of Exophiala xenobiotica CBS118157.</title>
        <authorList>
            <consortium name="The Broad Institute Genomics Platform"/>
            <person name="Cuomo C."/>
            <person name="de Hoog S."/>
            <person name="Gorbushina A."/>
            <person name="Stielow B."/>
            <person name="Teixiera M."/>
            <person name="Abouelleil A."/>
            <person name="Chapman S.B."/>
            <person name="Priest M."/>
            <person name="Young S.K."/>
            <person name="Wortman J."/>
            <person name="Nusbaum C."/>
            <person name="Birren B."/>
        </authorList>
    </citation>
    <scope>NUCLEOTIDE SEQUENCE [LARGE SCALE GENOMIC DNA]</scope>
    <source>
        <strain evidence="9 10">CBS 118157</strain>
    </source>
</reference>
<dbReference type="EC" id="3.6.1.-" evidence="7"/>
<organism evidence="9 10">
    <name type="scientific">Exophiala xenobiotica</name>
    <dbReference type="NCBI Taxonomy" id="348802"/>
    <lineage>
        <taxon>Eukaryota</taxon>
        <taxon>Fungi</taxon>
        <taxon>Dikarya</taxon>
        <taxon>Ascomycota</taxon>
        <taxon>Pezizomycotina</taxon>
        <taxon>Eurotiomycetes</taxon>
        <taxon>Chaetothyriomycetidae</taxon>
        <taxon>Chaetothyriales</taxon>
        <taxon>Herpotrichiellaceae</taxon>
        <taxon>Exophiala</taxon>
    </lineage>
</organism>
<dbReference type="InterPro" id="IPR039039">
    <property type="entry name" value="RAI1-like_fam"/>
</dbReference>
<dbReference type="AlphaFoldDB" id="A0A0D2EUY4"/>
<comment type="similarity">
    <text evidence="2 7">Belongs to the DXO/Dom3Z family.</text>
</comment>
<proteinExistence type="inferred from homology"/>
<dbReference type="InterPro" id="IPR013961">
    <property type="entry name" value="RAI1"/>
</dbReference>
<keyword evidence="7" id="KW-0539">Nucleus</keyword>
<dbReference type="GO" id="GO:0005829">
    <property type="term" value="C:cytosol"/>
    <property type="evidence" value="ECO:0007669"/>
    <property type="project" value="TreeGrafter"/>
</dbReference>
<evidence type="ECO:0000259" key="8">
    <source>
        <dbReference type="Pfam" id="PF08652"/>
    </source>
</evidence>
<evidence type="ECO:0000256" key="2">
    <source>
        <dbReference type="ARBA" id="ARBA00006562"/>
    </source>
</evidence>
<name>A0A0D2EUY4_9EURO</name>
<dbReference type="HOGENOM" id="CLU_024877_4_1_1"/>
<evidence type="ECO:0000256" key="4">
    <source>
        <dbReference type="ARBA" id="ARBA00044692"/>
    </source>
</evidence>
<protein>
    <recommendedName>
        <fullName evidence="7">Decapping nuclease</fullName>
        <ecNumber evidence="7">3.6.1.-</ecNumber>
    </recommendedName>
</protein>
<dbReference type="GO" id="GO:0000166">
    <property type="term" value="F:nucleotide binding"/>
    <property type="evidence" value="ECO:0007669"/>
    <property type="project" value="UniProtKB-KW"/>
</dbReference>
<dbReference type="PANTHER" id="PTHR12395">
    <property type="entry name" value="DOM-3 RELATED"/>
    <property type="match status" value="1"/>
</dbReference>
<evidence type="ECO:0000256" key="7">
    <source>
        <dbReference type="RuleBase" id="RU367113"/>
    </source>
</evidence>
<dbReference type="Proteomes" id="UP000054342">
    <property type="component" value="Unassembled WGS sequence"/>
</dbReference>
<keyword evidence="7" id="KW-0479">Metal-binding</keyword>
<feature type="domain" description="RAI1-like" evidence="8">
    <location>
        <begin position="23"/>
        <end position="362"/>
    </location>
</feature>
<evidence type="ECO:0000256" key="5">
    <source>
        <dbReference type="ARBA" id="ARBA00046211"/>
    </source>
</evidence>
<comment type="catalytic activity">
    <reaction evidence="6">
        <text>a 5'-end NAD(+)-phospho-ribonucleoside in mRNA + H2O = a 5'-end phospho-ribonucleoside in mRNA + NAD(+) + H(+)</text>
        <dbReference type="Rhea" id="RHEA:60880"/>
        <dbReference type="Rhea" id="RHEA-COMP:15692"/>
        <dbReference type="Rhea" id="RHEA-COMP:15698"/>
        <dbReference type="ChEBI" id="CHEBI:15377"/>
        <dbReference type="ChEBI" id="CHEBI:15378"/>
        <dbReference type="ChEBI" id="CHEBI:57540"/>
        <dbReference type="ChEBI" id="CHEBI:138282"/>
        <dbReference type="ChEBI" id="CHEBI:144029"/>
    </reaction>
    <physiologicalReaction direction="left-to-right" evidence="6">
        <dbReference type="Rhea" id="RHEA:60881"/>
    </physiologicalReaction>
</comment>
<dbReference type="GO" id="GO:0034353">
    <property type="term" value="F:mRNA 5'-diphosphatase activity"/>
    <property type="evidence" value="ECO:0007669"/>
    <property type="project" value="TreeGrafter"/>
</dbReference>
<comment type="cofactor">
    <cofactor evidence="1 7">
        <name>a divalent metal cation</name>
        <dbReference type="ChEBI" id="CHEBI:60240"/>
    </cofactor>
</comment>
<evidence type="ECO:0000256" key="3">
    <source>
        <dbReference type="ARBA" id="ARBA00044676"/>
    </source>
</evidence>
<comment type="catalytic activity">
    <reaction evidence="3">
        <text>a 5'-end (N(7)-methyl 5'-triphosphoguanosine)-ribonucleoside-ribonucleotide in mRNA + H2O = a (N(7)-methyl 5'-triphosphoguanosine)-nucleoside + a 5'-end phospho-ribonucleoside in mRNA + H(+)</text>
        <dbReference type="Rhea" id="RHEA:66928"/>
        <dbReference type="Rhea" id="RHEA-COMP:15692"/>
        <dbReference type="Rhea" id="RHEA-COMP:17313"/>
        <dbReference type="ChEBI" id="CHEBI:15377"/>
        <dbReference type="ChEBI" id="CHEBI:15378"/>
        <dbReference type="ChEBI" id="CHEBI:138282"/>
        <dbReference type="ChEBI" id="CHEBI:172876"/>
        <dbReference type="ChEBI" id="CHEBI:172877"/>
    </reaction>
    <physiologicalReaction direction="left-to-right" evidence="3">
        <dbReference type="Rhea" id="RHEA:66929"/>
    </physiologicalReaction>
</comment>
<keyword evidence="7" id="KW-0694">RNA-binding</keyword>
<dbReference type="GO" id="GO:0000956">
    <property type="term" value="P:nuclear-transcribed mRNA catabolic process"/>
    <property type="evidence" value="ECO:0007669"/>
    <property type="project" value="TreeGrafter"/>
</dbReference>
<dbReference type="RefSeq" id="XP_013312269.1">
    <property type="nucleotide sequence ID" value="XM_013456815.1"/>
</dbReference>
<gene>
    <name evidence="9" type="ORF">PV05_10383</name>
</gene>
<accession>A0A0D2EUY4</accession>
<comment type="subcellular location">
    <subcellularLocation>
        <location evidence="7">Nucleus</location>
    </subcellularLocation>
</comment>
<keyword evidence="7" id="KW-0547">Nucleotide-binding</keyword>
<evidence type="ECO:0000313" key="10">
    <source>
        <dbReference type="Proteomes" id="UP000054342"/>
    </source>
</evidence>
<keyword evidence="7" id="KW-0540">Nuclease</keyword>